<sequence length="304" mass="34359">TFERVTGYSKEEALGQNCRFLQGDESDPDNAQPLAEIRAALRQGKDVSAVLRNYRKDGTPFWNDLYLSPIRNQEGRITHFVGIQNDISERKSVESELAYNTSHDVLTRLPNRALLEDRLTQACQFAHRYRRTVGLLFIDLDGFKLLNDSLGHRVGDQILVEVARRLEAMVRSGDTIARMSGDEFVVVLPDLAHTNDIILVVENAIMELSQPYQLGDENLHLTASIGISVTDGGIENPMELIQQADLAMYSAKQLGRNTYQWFSEELNTSASYRVKLRNELQDAIEKDNLSVYYQPIVDSRTGHA</sequence>
<evidence type="ECO:0000259" key="2">
    <source>
        <dbReference type="PROSITE" id="PS50112"/>
    </source>
</evidence>
<dbReference type="Gene3D" id="3.30.70.270">
    <property type="match status" value="1"/>
</dbReference>
<dbReference type="InterPro" id="IPR000014">
    <property type="entry name" value="PAS"/>
</dbReference>
<dbReference type="InterPro" id="IPR001633">
    <property type="entry name" value="EAL_dom"/>
</dbReference>
<dbReference type="InterPro" id="IPR035965">
    <property type="entry name" value="PAS-like_dom_sf"/>
</dbReference>
<feature type="domain" description="EAL" evidence="4">
    <location>
        <begin position="273"/>
        <end position="304"/>
    </location>
</feature>
<dbReference type="FunFam" id="3.30.70.270:FF:000001">
    <property type="entry name" value="Diguanylate cyclase domain protein"/>
    <property type="match status" value="1"/>
</dbReference>
<dbReference type="Pfam" id="PF13426">
    <property type="entry name" value="PAS_9"/>
    <property type="match status" value="1"/>
</dbReference>
<evidence type="ECO:0000313" key="7">
    <source>
        <dbReference type="Proteomes" id="UP000263489"/>
    </source>
</evidence>
<evidence type="ECO:0000256" key="1">
    <source>
        <dbReference type="ARBA" id="ARBA00001946"/>
    </source>
</evidence>
<dbReference type="Proteomes" id="UP000263489">
    <property type="component" value="Unassembled WGS sequence"/>
</dbReference>
<dbReference type="PANTHER" id="PTHR46663">
    <property type="entry name" value="DIGUANYLATE CYCLASE DGCT-RELATED"/>
    <property type="match status" value="1"/>
</dbReference>
<accession>A0A352J0J1</accession>
<dbReference type="SUPFAM" id="SSF55785">
    <property type="entry name" value="PYP-like sensor domain (PAS domain)"/>
    <property type="match status" value="1"/>
</dbReference>
<dbReference type="InterPro" id="IPR043128">
    <property type="entry name" value="Rev_trsase/Diguanyl_cyclase"/>
</dbReference>
<dbReference type="InterPro" id="IPR001610">
    <property type="entry name" value="PAC"/>
</dbReference>
<feature type="domain" description="GGDEF" evidence="5">
    <location>
        <begin position="131"/>
        <end position="264"/>
    </location>
</feature>
<feature type="non-terminal residue" evidence="6">
    <location>
        <position position="304"/>
    </location>
</feature>
<evidence type="ECO:0000259" key="5">
    <source>
        <dbReference type="PROSITE" id="PS50887"/>
    </source>
</evidence>
<reference evidence="6 7" key="1">
    <citation type="journal article" date="2018" name="Nat. Biotechnol.">
        <title>A standardized bacterial taxonomy based on genome phylogeny substantially revises the tree of life.</title>
        <authorList>
            <person name="Parks D.H."/>
            <person name="Chuvochina M."/>
            <person name="Waite D.W."/>
            <person name="Rinke C."/>
            <person name="Skarshewski A."/>
            <person name="Chaumeil P.A."/>
            <person name="Hugenholtz P."/>
        </authorList>
    </citation>
    <scope>NUCLEOTIDE SEQUENCE [LARGE SCALE GENOMIC DNA]</scope>
    <source>
        <strain evidence="6">UBA9380</strain>
    </source>
</reference>
<evidence type="ECO:0000313" key="6">
    <source>
        <dbReference type="EMBL" id="HBC37224.1"/>
    </source>
</evidence>
<dbReference type="EMBL" id="DNNA01000353">
    <property type="protein sequence ID" value="HBC37224.1"/>
    <property type="molecule type" value="Genomic_DNA"/>
</dbReference>
<dbReference type="SUPFAM" id="SSF55073">
    <property type="entry name" value="Nucleotide cyclase"/>
    <property type="match status" value="1"/>
</dbReference>
<organism evidence="6 7">
    <name type="scientific">Marinobacter adhaerens</name>
    <dbReference type="NCBI Taxonomy" id="1033846"/>
    <lineage>
        <taxon>Bacteria</taxon>
        <taxon>Pseudomonadati</taxon>
        <taxon>Pseudomonadota</taxon>
        <taxon>Gammaproteobacteria</taxon>
        <taxon>Pseudomonadales</taxon>
        <taxon>Marinobacteraceae</taxon>
        <taxon>Marinobacter</taxon>
    </lineage>
</organism>
<gene>
    <name evidence="6" type="ORF">DC045_23540</name>
</gene>
<dbReference type="CDD" id="cd00130">
    <property type="entry name" value="PAS"/>
    <property type="match status" value="1"/>
</dbReference>
<dbReference type="NCBIfam" id="TIGR00254">
    <property type="entry name" value="GGDEF"/>
    <property type="match status" value="1"/>
</dbReference>
<dbReference type="PROSITE" id="PS50887">
    <property type="entry name" value="GGDEF"/>
    <property type="match status" value="1"/>
</dbReference>
<dbReference type="InterPro" id="IPR029787">
    <property type="entry name" value="Nucleotide_cyclase"/>
</dbReference>
<dbReference type="PANTHER" id="PTHR46663:SF3">
    <property type="entry name" value="SLL0267 PROTEIN"/>
    <property type="match status" value="1"/>
</dbReference>
<feature type="domain" description="PAS" evidence="2">
    <location>
        <begin position="1"/>
        <end position="44"/>
    </location>
</feature>
<dbReference type="Pfam" id="PF00990">
    <property type="entry name" value="GGDEF"/>
    <property type="match status" value="1"/>
</dbReference>
<dbReference type="InterPro" id="IPR000700">
    <property type="entry name" value="PAS-assoc_C"/>
</dbReference>
<protein>
    <submittedName>
        <fullName evidence="6">Diguanylate cyclase</fullName>
    </submittedName>
</protein>
<dbReference type="AlphaFoldDB" id="A0A352J0J1"/>
<feature type="non-terminal residue" evidence="6">
    <location>
        <position position="1"/>
    </location>
</feature>
<evidence type="ECO:0000259" key="4">
    <source>
        <dbReference type="PROSITE" id="PS50883"/>
    </source>
</evidence>
<dbReference type="PROSITE" id="PS50883">
    <property type="entry name" value="EAL"/>
    <property type="match status" value="1"/>
</dbReference>
<dbReference type="PROSITE" id="PS50112">
    <property type="entry name" value="PAS"/>
    <property type="match status" value="1"/>
</dbReference>
<comment type="cofactor">
    <cofactor evidence="1">
        <name>Mg(2+)</name>
        <dbReference type="ChEBI" id="CHEBI:18420"/>
    </cofactor>
</comment>
<comment type="caution">
    <text evidence="6">The sequence shown here is derived from an EMBL/GenBank/DDBJ whole genome shotgun (WGS) entry which is preliminary data.</text>
</comment>
<dbReference type="NCBIfam" id="TIGR00229">
    <property type="entry name" value="sensory_box"/>
    <property type="match status" value="1"/>
</dbReference>
<proteinExistence type="predicted"/>
<dbReference type="SMART" id="SM00267">
    <property type="entry name" value="GGDEF"/>
    <property type="match status" value="1"/>
</dbReference>
<dbReference type="PROSITE" id="PS50113">
    <property type="entry name" value="PAC"/>
    <property type="match status" value="1"/>
</dbReference>
<feature type="domain" description="PAC" evidence="3">
    <location>
        <begin position="45"/>
        <end position="99"/>
    </location>
</feature>
<dbReference type="InterPro" id="IPR000160">
    <property type="entry name" value="GGDEF_dom"/>
</dbReference>
<dbReference type="Gene3D" id="3.30.450.20">
    <property type="entry name" value="PAS domain"/>
    <property type="match status" value="1"/>
</dbReference>
<evidence type="ECO:0000259" key="3">
    <source>
        <dbReference type="PROSITE" id="PS50113"/>
    </source>
</evidence>
<dbReference type="SMART" id="SM00086">
    <property type="entry name" value="PAC"/>
    <property type="match status" value="1"/>
</dbReference>
<name>A0A352J0J1_9GAMM</name>
<dbReference type="CDD" id="cd01949">
    <property type="entry name" value="GGDEF"/>
    <property type="match status" value="1"/>
</dbReference>
<dbReference type="InterPro" id="IPR052163">
    <property type="entry name" value="DGC-Regulatory_Protein"/>
</dbReference>
<dbReference type="GO" id="GO:0003824">
    <property type="term" value="F:catalytic activity"/>
    <property type="evidence" value="ECO:0007669"/>
    <property type="project" value="UniProtKB-ARBA"/>
</dbReference>